<dbReference type="SUPFAM" id="SSF56112">
    <property type="entry name" value="Protein kinase-like (PK-like)"/>
    <property type="match status" value="1"/>
</dbReference>
<gene>
    <name evidence="1" type="ORF">SAMN05216243_1060</name>
</gene>
<keyword evidence="1" id="KW-0418">Kinase</keyword>
<dbReference type="GO" id="GO:0019748">
    <property type="term" value="P:secondary metabolic process"/>
    <property type="evidence" value="ECO:0007669"/>
    <property type="project" value="InterPro"/>
</dbReference>
<sequence>MQQQFVKNIKLYFREEGEAWLAKLPNIIRYCEQKWQLIMHEPYQLSINYVAPARMADGTKAVVKISPPGGEFIDQLEALQSLRSPAMVNLIDYEAEYGIMLLEQVLPGTTLADIEDHALACRIAADVHQKITVGAPPQTKLPSTEVREAGLRKIARNHPKGIGPISEKTLENALGIFAYLNQTIKKHWLLHGDFHHYNLLRNGESWLAIDPKGLIGEREYDLIQFLLNKLPEEGSYWVIETRTAIFTRELQLNKERLLLWGFCHSVLATCWTVDEDGRYEQGFYQAIGIFEHLYKQHFGRTIEDIPASY</sequence>
<protein>
    <submittedName>
        <fullName evidence="1">Streptomycin 6-kinase</fullName>
    </submittedName>
</protein>
<dbReference type="EMBL" id="FNFL01000001">
    <property type="protein sequence ID" value="SDJ83294.1"/>
    <property type="molecule type" value="Genomic_DNA"/>
</dbReference>
<dbReference type="AlphaFoldDB" id="A0A1G8WYK9"/>
<dbReference type="OrthoDB" id="179394at2"/>
<dbReference type="GO" id="GO:0016301">
    <property type="term" value="F:kinase activity"/>
    <property type="evidence" value="ECO:0007669"/>
    <property type="project" value="UniProtKB-KW"/>
</dbReference>
<evidence type="ECO:0000313" key="1">
    <source>
        <dbReference type="EMBL" id="SDJ83294.1"/>
    </source>
</evidence>
<proteinExistence type="predicted"/>
<keyword evidence="1" id="KW-0808">Transferase</keyword>
<dbReference type="InterPro" id="IPR011009">
    <property type="entry name" value="Kinase-like_dom_sf"/>
</dbReference>
<dbReference type="InterPro" id="IPR006748">
    <property type="entry name" value="NH2Glyco/OHUrea_AB-resist_kin"/>
</dbReference>
<dbReference type="GO" id="GO:0016773">
    <property type="term" value="F:phosphotransferase activity, alcohol group as acceptor"/>
    <property type="evidence" value="ECO:0007669"/>
    <property type="project" value="InterPro"/>
</dbReference>
<name>A0A1G8WYK9_9BACI</name>
<organism evidence="1 2">
    <name type="scientific">Sediminibacillus albus</name>
    <dbReference type="NCBI Taxonomy" id="407036"/>
    <lineage>
        <taxon>Bacteria</taxon>
        <taxon>Bacillati</taxon>
        <taxon>Bacillota</taxon>
        <taxon>Bacilli</taxon>
        <taxon>Bacillales</taxon>
        <taxon>Bacillaceae</taxon>
        <taxon>Sediminibacillus</taxon>
    </lineage>
</organism>
<reference evidence="1 2" key="1">
    <citation type="submission" date="2016-10" db="EMBL/GenBank/DDBJ databases">
        <authorList>
            <person name="de Groot N.N."/>
        </authorList>
    </citation>
    <scope>NUCLEOTIDE SEQUENCE [LARGE SCALE GENOMIC DNA]</scope>
    <source>
        <strain evidence="1 2">CGMCC 1.6502</strain>
    </source>
</reference>
<dbReference type="STRING" id="407036.SAMN05216243_1060"/>
<keyword evidence="2" id="KW-1185">Reference proteome</keyword>
<accession>A0A1G8WYK9</accession>
<evidence type="ECO:0000313" key="2">
    <source>
        <dbReference type="Proteomes" id="UP000198694"/>
    </source>
</evidence>
<dbReference type="Pfam" id="PF04655">
    <property type="entry name" value="APH_6_hur"/>
    <property type="match status" value="1"/>
</dbReference>
<dbReference type="RefSeq" id="WP_093211703.1">
    <property type="nucleotide sequence ID" value="NZ_FNFL01000001.1"/>
</dbReference>
<dbReference type="Proteomes" id="UP000198694">
    <property type="component" value="Unassembled WGS sequence"/>
</dbReference>